<gene>
    <name evidence="1" type="ORF">OHV25_38180</name>
</gene>
<evidence type="ECO:0000313" key="1">
    <source>
        <dbReference type="EMBL" id="WTU44988.1"/>
    </source>
</evidence>
<organism evidence="1">
    <name type="scientific">Streptomyces sp. NBC_00060</name>
    <dbReference type="NCBI Taxonomy" id="2975636"/>
    <lineage>
        <taxon>Bacteria</taxon>
        <taxon>Bacillati</taxon>
        <taxon>Actinomycetota</taxon>
        <taxon>Actinomycetes</taxon>
        <taxon>Kitasatosporales</taxon>
        <taxon>Streptomycetaceae</taxon>
        <taxon>Streptomyces</taxon>
    </lineage>
</organism>
<protein>
    <recommendedName>
        <fullName evidence="2">SH3 domain-containing protein</fullName>
    </recommendedName>
</protein>
<reference evidence="1" key="1">
    <citation type="submission" date="2022-10" db="EMBL/GenBank/DDBJ databases">
        <title>The complete genomes of actinobacterial strains from the NBC collection.</title>
        <authorList>
            <person name="Joergensen T.S."/>
            <person name="Alvarez Arevalo M."/>
            <person name="Sterndorff E.B."/>
            <person name="Faurdal D."/>
            <person name="Vuksanovic O."/>
            <person name="Mourched A.-S."/>
            <person name="Charusanti P."/>
            <person name="Shaw S."/>
            <person name="Blin K."/>
            <person name="Weber T."/>
        </authorList>
    </citation>
    <scope>NUCLEOTIDE SEQUENCE</scope>
    <source>
        <strain evidence="1">NBC_00060</strain>
    </source>
</reference>
<dbReference type="EMBL" id="CP108253">
    <property type="protein sequence ID" value="WTU44988.1"/>
    <property type="molecule type" value="Genomic_DNA"/>
</dbReference>
<sequence length="53" mass="6115">MAYPGQALDYHCFANPLADDDYNWTYVRNVSTGVEGWIRHDLLSDHGSKVRCR</sequence>
<accession>A0AAU2HA06</accession>
<proteinExistence type="predicted"/>
<evidence type="ECO:0008006" key="2">
    <source>
        <dbReference type="Google" id="ProtNLM"/>
    </source>
</evidence>
<name>A0AAU2HA06_9ACTN</name>
<dbReference type="AlphaFoldDB" id="A0AAU2HA06"/>